<evidence type="ECO:0000313" key="1">
    <source>
        <dbReference type="EMBL" id="MFC2967373.1"/>
    </source>
</evidence>
<comment type="caution">
    <text evidence="1">The sequence shown here is derived from an EMBL/GenBank/DDBJ whole genome shotgun (WGS) entry which is preliminary data.</text>
</comment>
<reference evidence="2" key="1">
    <citation type="journal article" date="2019" name="Int. J. Syst. Evol. Microbiol.">
        <title>The Global Catalogue of Microorganisms (GCM) 10K type strain sequencing project: providing services to taxonomists for standard genome sequencing and annotation.</title>
        <authorList>
            <consortium name="The Broad Institute Genomics Platform"/>
            <consortium name="The Broad Institute Genome Sequencing Center for Infectious Disease"/>
            <person name="Wu L."/>
            <person name="Ma J."/>
        </authorList>
    </citation>
    <scope>NUCLEOTIDE SEQUENCE [LARGE SCALE GENOMIC DNA]</scope>
    <source>
        <strain evidence="2">KCTC 62192</strain>
    </source>
</reference>
<dbReference type="SUPFAM" id="SSF48150">
    <property type="entry name" value="DNA-glycosylase"/>
    <property type="match status" value="1"/>
</dbReference>
<dbReference type="Proteomes" id="UP001595443">
    <property type="component" value="Unassembled WGS sequence"/>
</dbReference>
<organism evidence="1 2">
    <name type="scientific">Acidimangrovimonas pyrenivorans</name>
    <dbReference type="NCBI Taxonomy" id="2030798"/>
    <lineage>
        <taxon>Bacteria</taxon>
        <taxon>Pseudomonadati</taxon>
        <taxon>Pseudomonadota</taxon>
        <taxon>Alphaproteobacteria</taxon>
        <taxon>Rhodobacterales</taxon>
        <taxon>Paracoccaceae</taxon>
        <taxon>Acidimangrovimonas</taxon>
    </lineage>
</organism>
<dbReference type="RefSeq" id="WP_377832009.1">
    <property type="nucleotide sequence ID" value="NZ_JBHRSK010000004.1"/>
</dbReference>
<evidence type="ECO:0000313" key="2">
    <source>
        <dbReference type="Proteomes" id="UP001595443"/>
    </source>
</evidence>
<dbReference type="GO" id="GO:0004519">
    <property type="term" value="F:endonuclease activity"/>
    <property type="evidence" value="ECO:0007669"/>
    <property type="project" value="UniProtKB-KW"/>
</dbReference>
<sequence length="217" mass="22718">MAATEPLVAALLRRHGGSLAGELGLDLAHPAPADLFRWLCAVLLLSARISSRVALRAAEELAARGWTTAGALAASTWQDRVAALDAAGYARYDEKTATMLGELAEAVQRDYGGDLTRLRAAADGDLAALRERVMRFKGIGELGADIFCREMQAGWDELYPFADARTLEAAVGLGLPGSAGELAALVPRGRLPALLAALIRARRAGETAESLLAGPSG</sequence>
<keyword evidence="1" id="KW-0255">Endonuclease</keyword>
<dbReference type="InterPro" id="IPR011257">
    <property type="entry name" value="DNA_glycosylase"/>
</dbReference>
<proteinExistence type="predicted"/>
<dbReference type="Gene3D" id="1.10.340.30">
    <property type="entry name" value="Hypothetical protein, domain 2"/>
    <property type="match status" value="1"/>
</dbReference>
<keyword evidence="1" id="KW-0378">Hydrolase</keyword>
<accession>A0ABV7ADJ1</accession>
<keyword evidence="1" id="KW-0540">Nuclease</keyword>
<name>A0ABV7ADJ1_9RHOB</name>
<keyword evidence="2" id="KW-1185">Reference proteome</keyword>
<gene>
    <name evidence="1" type="ORF">ACFOES_04645</name>
</gene>
<dbReference type="EMBL" id="JBHRSK010000004">
    <property type="protein sequence ID" value="MFC2967373.1"/>
    <property type="molecule type" value="Genomic_DNA"/>
</dbReference>
<protein>
    <submittedName>
        <fullName evidence="1">Endonuclease</fullName>
    </submittedName>
</protein>